<evidence type="ECO:0000256" key="2">
    <source>
        <dbReference type="ARBA" id="ARBA00006676"/>
    </source>
</evidence>
<dbReference type="EC" id="3.5.4.4" evidence="3"/>
<evidence type="ECO:0000256" key="5">
    <source>
        <dbReference type="ARBA" id="ARBA00022801"/>
    </source>
</evidence>
<dbReference type="GO" id="GO:0006154">
    <property type="term" value="P:adenosine catabolic process"/>
    <property type="evidence" value="ECO:0007669"/>
    <property type="project" value="TreeGrafter"/>
</dbReference>
<gene>
    <name evidence="8" type="ORF">F8O05_00370</name>
</gene>
<proteinExistence type="inferred from homology"/>
<dbReference type="OrthoDB" id="9779574at2"/>
<feature type="domain" description="Adenosine deaminase" evidence="7">
    <location>
        <begin position="18"/>
        <end position="366"/>
    </location>
</feature>
<evidence type="ECO:0000256" key="3">
    <source>
        <dbReference type="ARBA" id="ARBA00012784"/>
    </source>
</evidence>
<dbReference type="Proteomes" id="UP000433493">
    <property type="component" value="Unassembled WGS sequence"/>
</dbReference>
<accession>A0A7J5BET6</accession>
<dbReference type="PANTHER" id="PTHR11409:SF43">
    <property type="entry name" value="ADENOSINE DEAMINASE"/>
    <property type="match status" value="1"/>
</dbReference>
<keyword evidence="5 8" id="KW-0378">Hydrolase</keyword>
<protein>
    <recommendedName>
        <fullName evidence="3">adenosine deaminase</fullName>
        <ecNumber evidence="3">3.5.4.4</ecNumber>
    </recommendedName>
</protein>
<evidence type="ECO:0000256" key="6">
    <source>
        <dbReference type="ARBA" id="ARBA00022833"/>
    </source>
</evidence>
<dbReference type="InterPro" id="IPR032466">
    <property type="entry name" value="Metal_Hydrolase"/>
</dbReference>
<dbReference type="AlphaFoldDB" id="A0A7J5BET6"/>
<dbReference type="InterPro" id="IPR006330">
    <property type="entry name" value="Ado/ade_deaminase"/>
</dbReference>
<dbReference type="GO" id="GO:0005829">
    <property type="term" value="C:cytosol"/>
    <property type="evidence" value="ECO:0007669"/>
    <property type="project" value="TreeGrafter"/>
</dbReference>
<evidence type="ECO:0000256" key="1">
    <source>
        <dbReference type="ARBA" id="ARBA00001947"/>
    </source>
</evidence>
<dbReference type="GO" id="GO:0046872">
    <property type="term" value="F:metal ion binding"/>
    <property type="evidence" value="ECO:0007669"/>
    <property type="project" value="UniProtKB-KW"/>
</dbReference>
<dbReference type="GO" id="GO:0004000">
    <property type="term" value="F:adenosine deaminase activity"/>
    <property type="evidence" value="ECO:0007669"/>
    <property type="project" value="UniProtKB-ARBA"/>
</dbReference>
<evidence type="ECO:0000256" key="4">
    <source>
        <dbReference type="ARBA" id="ARBA00022723"/>
    </source>
</evidence>
<dbReference type="InterPro" id="IPR001365">
    <property type="entry name" value="A_deaminase_dom"/>
</dbReference>
<dbReference type="Pfam" id="PF00962">
    <property type="entry name" value="A_deaminase"/>
    <property type="match status" value="1"/>
</dbReference>
<keyword evidence="6" id="KW-0862">Zinc</keyword>
<dbReference type="EMBL" id="WBKB01000001">
    <property type="protein sequence ID" value="KAB1644773.1"/>
    <property type="molecule type" value="Genomic_DNA"/>
</dbReference>
<comment type="cofactor">
    <cofactor evidence="1">
        <name>Zn(2+)</name>
        <dbReference type="ChEBI" id="CHEBI:29105"/>
    </cofactor>
</comment>
<dbReference type="NCBIfam" id="NF006847">
    <property type="entry name" value="PRK09358.1-2"/>
    <property type="match status" value="1"/>
</dbReference>
<keyword evidence="4" id="KW-0479">Metal-binding</keyword>
<evidence type="ECO:0000313" key="8">
    <source>
        <dbReference type="EMBL" id="KAB1644773.1"/>
    </source>
</evidence>
<dbReference type="RefSeq" id="WP_158050786.1">
    <property type="nucleotide sequence ID" value="NZ_WBKB01000001.1"/>
</dbReference>
<sequence length="373" mass="40420">MTEEDFILPDGVDARRLPKVLLHDHLDGGLRPNTIVELAEEIDFELPESDPELLAKWFRDSADSGSLPSYLATFSVTVGVMQTAQALRRIAREAVVDLAADGVIYAELRWAPEQHLGRGLTLGEAVDAVAEGIAQGIADVEATGGWIRAQQILCAMRQAHRSDEIAELVVERYDSHLVPGGVCGFDLAGPEAGFPAADHAAAFDYCAEEFVPVTVHAGEADGLDSIESAVLDARALRLGHGIRIADDIELHDEDADGTFAQLGDLAEWVKNRRIALEIAPTSNLQTGGVPSLAAHPFNLLYELGFAVTVNTDNRLMSSTTASLELARLANEFDYDLDDLEEFQFAACEAAFLPVEDRDRLADRVADGFDEARI</sequence>
<organism evidence="8 9">
    <name type="scientific">Gulosibacter chungangensis</name>
    <dbReference type="NCBI Taxonomy" id="979746"/>
    <lineage>
        <taxon>Bacteria</taxon>
        <taxon>Bacillati</taxon>
        <taxon>Actinomycetota</taxon>
        <taxon>Actinomycetes</taxon>
        <taxon>Micrococcales</taxon>
        <taxon>Microbacteriaceae</taxon>
        <taxon>Gulosibacter</taxon>
    </lineage>
</organism>
<dbReference type="GO" id="GO:0046103">
    <property type="term" value="P:inosine biosynthetic process"/>
    <property type="evidence" value="ECO:0007669"/>
    <property type="project" value="TreeGrafter"/>
</dbReference>
<name>A0A7J5BET6_9MICO</name>
<comment type="similarity">
    <text evidence="2">Belongs to the metallo-dependent hydrolases superfamily. Adenosine and AMP deaminases family.</text>
</comment>
<keyword evidence="9" id="KW-1185">Reference proteome</keyword>
<comment type="caution">
    <text evidence="8">The sequence shown here is derived from an EMBL/GenBank/DDBJ whole genome shotgun (WGS) entry which is preliminary data.</text>
</comment>
<dbReference type="NCBIfam" id="TIGR01430">
    <property type="entry name" value="aden_deam"/>
    <property type="match status" value="1"/>
</dbReference>
<dbReference type="PANTHER" id="PTHR11409">
    <property type="entry name" value="ADENOSINE DEAMINASE"/>
    <property type="match status" value="1"/>
</dbReference>
<dbReference type="GO" id="GO:0043103">
    <property type="term" value="P:hypoxanthine salvage"/>
    <property type="evidence" value="ECO:0007669"/>
    <property type="project" value="TreeGrafter"/>
</dbReference>
<evidence type="ECO:0000313" key="9">
    <source>
        <dbReference type="Proteomes" id="UP000433493"/>
    </source>
</evidence>
<evidence type="ECO:0000259" key="7">
    <source>
        <dbReference type="Pfam" id="PF00962"/>
    </source>
</evidence>
<dbReference type="Gene3D" id="3.20.20.140">
    <property type="entry name" value="Metal-dependent hydrolases"/>
    <property type="match status" value="1"/>
</dbReference>
<reference evidence="8 9" key="1">
    <citation type="submission" date="2019-09" db="EMBL/GenBank/DDBJ databases">
        <title>Phylogeny of genus Pseudoclavibacter and closely related genus.</title>
        <authorList>
            <person name="Li Y."/>
        </authorList>
    </citation>
    <scope>NUCLEOTIDE SEQUENCE [LARGE SCALE GENOMIC DNA]</scope>
    <source>
        <strain evidence="8 9">KCTC 13959</strain>
    </source>
</reference>
<dbReference type="SUPFAM" id="SSF51556">
    <property type="entry name" value="Metallo-dependent hydrolases"/>
    <property type="match status" value="1"/>
</dbReference>